<dbReference type="EMBL" id="BARS01027869">
    <property type="protein sequence ID" value="GAG01869.1"/>
    <property type="molecule type" value="Genomic_DNA"/>
</dbReference>
<evidence type="ECO:0000313" key="1">
    <source>
        <dbReference type="EMBL" id="GAG01869.1"/>
    </source>
</evidence>
<accession>X0U7U4</accession>
<name>X0U7U4_9ZZZZ</name>
<reference evidence="1" key="1">
    <citation type="journal article" date="2014" name="Front. Microbiol.">
        <title>High frequency of phylogenetically diverse reductive dehalogenase-homologous genes in deep subseafloor sedimentary metagenomes.</title>
        <authorList>
            <person name="Kawai M."/>
            <person name="Futagami T."/>
            <person name="Toyoda A."/>
            <person name="Takaki Y."/>
            <person name="Nishi S."/>
            <person name="Hori S."/>
            <person name="Arai W."/>
            <person name="Tsubouchi T."/>
            <person name="Morono Y."/>
            <person name="Uchiyama I."/>
            <person name="Ito T."/>
            <person name="Fujiyama A."/>
            <person name="Inagaki F."/>
            <person name="Takami H."/>
        </authorList>
    </citation>
    <scope>NUCLEOTIDE SEQUENCE</scope>
    <source>
        <strain evidence="1">Expedition CK06-06</strain>
    </source>
</reference>
<protein>
    <submittedName>
        <fullName evidence="1">Uncharacterized protein</fullName>
    </submittedName>
</protein>
<dbReference type="AlphaFoldDB" id="X0U7U4"/>
<comment type="caution">
    <text evidence="1">The sequence shown here is derived from an EMBL/GenBank/DDBJ whole genome shotgun (WGS) entry which is preliminary data.</text>
</comment>
<proteinExistence type="predicted"/>
<gene>
    <name evidence="1" type="ORF">S01H1_43732</name>
</gene>
<organism evidence="1">
    <name type="scientific">marine sediment metagenome</name>
    <dbReference type="NCBI Taxonomy" id="412755"/>
    <lineage>
        <taxon>unclassified sequences</taxon>
        <taxon>metagenomes</taxon>
        <taxon>ecological metagenomes</taxon>
    </lineage>
</organism>
<sequence length="68" mass="7674">MTVVHTSRLKIRKHEGPHRTAHVENFEDPIHFGIHGGIKHFYQNKYGRELSGTEYPATLDHIIAGVAG</sequence>